<dbReference type="RefSeq" id="WP_048636106.1">
    <property type="nucleotide sequence ID" value="NZ_CGIG01000001.1"/>
</dbReference>
<evidence type="ECO:0000313" key="4">
    <source>
        <dbReference type="EMBL" id="RLM17195.1"/>
    </source>
</evidence>
<keyword evidence="2" id="KW-1277">Toxin-antitoxin system</keyword>
<dbReference type="EMBL" id="MJLX01000090">
    <property type="protein sequence ID" value="RLM17195.1"/>
    <property type="molecule type" value="Genomic_DNA"/>
</dbReference>
<reference evidence="3" key="1">
    <citation type="submission" date="2015-01" db="EMBL/GenBank/DDBJ databases">
        <authorList>
            <person name="Xiang T."/>
            <person name="Song Y."/>
            <person name="Huang L."/>
            <person name="Wang B."/>
            <person name="Wu P."/>
        </authorList>
    </citation>
    <scope>NUCLEOTIDE SEQUENCE [LARGE SCALE GENOMIC DNA]</scope>
    <source>
        <strain evidence="3">OBR1</strain>
    </source>
</reference>
<dbReference type="NCBIfam" id="TIGR02385">
    <property type="entry name" value="RelE_StbE"/>
    <property type="match status" value="1"/>
</dbReference>
<organism evidence="3 5">
    <name type="scientific">Brenneria goodwinii</name>
    <dbReference type="NCBI Taxonomy" id="1109412"/>
    <lineage>
        <taxon>Bacteria</taxon>
        <taxon>Pseudomonadati</taxon>
        <taxon>Pseudomonadota</taxon>
        <taxon>Gammaproteobacteria</taxon>
        <taxon>Enterobacterales</taxon>
        <taxon>Pectobacteriaceae</taxon>
        <taxon>Brenneria</taxon>
    </lineage>
</organism>
<evidence type="ECO:0000313" key="6">
    <source>
        <dbReference type="Proteomes" id="UP000285972"/>
    </source>
</evidence>
<evidence type="ECO:0000256" key="2">
    <source>
        <dbReference type="ARBA" id="ARBA00022649"/>
    </source>
</evidence>
<dbReference type="OrthoDB" id="9801234at2"/>
<name>A0A0G4JQQ0_9GAMM</name>
<evidence type="ECO:0000313" key="3">
    <source>
        <dbReference type="EMBL" id="CPR14255.1"/>
    </source>
</evidence>
<dbReference type="GeneID" id="70908005"/>
<evidence type="ECO:0000313" key="5">
    <source>
        <dbReference type="Proteomes" id="UP000044377"/>
    </source>
</evidence>
<dbReference type="EMBL" id="CGIG01000001">
    <property type="protein sequence ID" value="CPR14255.1"/>
    <property type="molecule type" value="Genomic_DNA"/>
</dbReference>
<dbReference type="PANTHER" id="PTHR35601:SF2">
    <property type="entry name" value="MRNA INTERFERASE TOXIN RELE"/>
    <property type="match status" value="1"/>
</dbReference>
<dbReference type="Proteomes" id="UP000044377">
    <property type="component" value="Unassembled WGS sequence"/>
</dbReference>
<gene>
    <name evidence="4" type="ORF">BIY26_21285</name>
    <name evidence="3" type="ORF">BN1221_00662</name>
</gene>
<dbReference type="InterPro" id="IPR035093">
    <property type="entry name" value="RelE/ParE_toxin_dom_sf"/>
</dbReference>
<dbReference type="STRING" id="1109412.BN1221_00662"/>
<comment type="similarity">
    <text evidence="1">Belongs to the RelE toxin family.</text>
</comment>
<reference evidence="5" key="2">
    <citation type="submission" date="2015-01" db="EMBL/GenBank/DDBJ databases">
        <authorList>
            <person name="Paterson Steve"/>
        </authorList>
    </citation>
    <scope>NUCLEOTIDE SEQUENCE [LARGE SCALE GENOMIC DNA]</scope>
    <source>
        <strain evidence="5">OBR1</strain>
    </source>
</reference>
<dbReference type="SUPFAM" id="SSF143011">
    <property type="entry name" value="RelE-like"/>
    <property type="match status" value="1"/>
</dbReference>
<dbReference type="KEGG" id="bgj:AWC36_14445"/>
<proteinExistence type="inferred from homology"/>
<accession>A0A0G4JQQ0</accession>
<reference evidence="4 6" key="3">
    <citation type="submission" date="2016-09" db="EMBL/GenBank/DDBJ databases">
        <authorList>
            <person name="Doonan J."/>
            <person name="Pachebat J.A."/>
            <person name="Golyshin P.N."/>
            <person name="Denman S."/>
            <person name="Mcdonald J.E."/>
        </authorList>
    </citation>
    <scope>NUCLEOTIDE SEQUENCE [LARGE SCALE GENOMIC DNA]</scope>
    <source>
        <strain evidence="4 6">FRB141</strain>
    </source>
</reference>
<protein>
    <submittedName>
        <fullName evidence="4">Addiction module toxin RelE</fullName>
    </submittedName>
    <submittedName>
        <fullName evidence="3">StbE replicon stabilization toxin</fullName>
    </submittedName>
</protein>
<dbReference type="Proteomes" id="UP000285972">
    <property type="component" value="Unassembled WGS sequence"/>
</dbReference>
<dbReference type="PANTHER" id="PTHR35601">
    <property type="entry name" value="TOXIN RELE"/>
    <property type="match status" value="1"/>
</dbReference>
<evidence type="ECO:0000256" key="1">
    <source>
        <dbReference type="ARBA" id="ARBA00006226"/>
    </source>
</evidence>
<dbReference type="Gene3D" id="3.30.2310.20">
    <property type="entry name" value="RelE-like"/>
    <property type="match status" value="1"/>
</dbReference>
<keyword evidence="5" id="KW-1185">Reference proteome</keyword>
<sequence length="94" mass="11030">MSYKLEFEERALKEFKKLGAPVREQFTKKLKEVLQNPHVPANRLHGMADCYKIKLRSAGYRLVYQVIEHEIVVLVLAVSKRERSEVYKAAKDRL</sequence>
<dbReference type="Pfam" id="PF05016">
    <property type="entry name" value="ParE_toxin"/>
    <property type="match status" value="1"/>
</dbReference>
<dbReference type="AlphaFoldDB" id="A0A0G4JQQ0"/>
<dbReference type="InterPro" id="IPR007712">
    <property type="entry name" value="RelE/ParE_toxin"/>
</dbReference>